<comment type="caution">
    <text evidence="2">The sequence shown here is derived from an EMBL/GenBank/DDBJ whole genome shotgun (WGS) entry which is preliminary data.</text>
</comment>
<dbReference type="InParanoid" id="K0KW15"/>
<dbReference type="FunCoup" id="K0KW15">
    <property type="interactions" value="102"/>
</dbReference>
<gene>
    <name evidence="2" type="ORF">BN7_5279</name>
</gene>
<dbReference type="InterPro" id="IPR016181">
    <property type="entry name" value="Acyl_CoA_acyltransferase"/>
</dbReference>
<keyword evidence="3" id="KW-1185">Reference proteome</keyword>
<accession>K0KW15</accession>
<feature type="domain" description="LYC1 C-terminal" evidence="1">
    <location>
        <begin position="187"/>
        <end position="381"/>
    </location>
</feature>
<dbReference type="PANTHER" id="PTHR34815">
    <property type="entry name" value="LYSINE ACETYLTRANSFERASE"/>
    <property type="match status" value="1"/>
</dbReference>
<dbReference type="HOGENOM" id="CLU_683473_0_0_1"/>
<dbReference type="InterPro" id="IPR053013">
    <property type="entry name" value="LAT"/>
</dbReference>
<evidence type="ECO:0000313" key="2">
    <source>
        <dbReference type="EMBL" id="CCH45694.1"/>
    </source>
</evidence>
<evidence type="ECO:0000259" key="1">
    <source>
        <dbReference type="Pfam" id="PF22998"/>
    </source>
</evidence>
<protein>
    <recommendedName>
        <fullName evidence="1">LYC1 C-terminal domain-containing protein</fullName>
    </recommendedName>
</protein>
<name>K0KW15_WICCF</name>
<dbReference type="Proteomes" id="UP000009328">
    <property type="component" value="Unassembled WGS sequence"/>
</dbReference>
<dbReference type="eggNOG" id="ENOG502QPR6">
    <property type="taxonomic scope" value="Eukaryota"/>
</dbReference>
<dbReference type="STRING" id="1206466.K0KW15"/>
<dbReference type="InterPro" id="IPR055100">
    <property type="entry name" value="GNAT_LYC1-like"/>
</dbReference>
<dbReference type="Gene3D" id="3.40.630.30">
    <property type="match status" value="1"/>
</dbReference>
<organism evidence="2 3">
    <name type="scientific">Wickerhamomyces ciferrii (strain ATCC 14091 / BCRC 22168 / CBS 111 / JCM 3599 / NBRC 0793 / NRRL Y-1031 F-60-10)</name>
    <name type="common">Yeast</name>
    <name type="synonym">Pichia ciferrii</name>
    <dbReference type="NCBI Taxonomy" id="1206466"/>
    <lineage>
        <taxon>Eukaryota</taxon>
        <taxon>Fungi</taxon>
        <taxon>Dikarya</taxon>
        <taxon>Ascomycota</taxon>
        <taxon>Saccharomycotina</taxon>
        <taxon>Saccharomycetes</taxon>
        <taxon>Phaffomycetales</taxon>
        <taxon>Wickerhamomycetaceae</taxon>
        <taxon>Wickerhamomyces</taxon>
    </lineage>
</organism>
<dbReference type="PANTHER" id="PTHR34815:SF2">
    <property type="entry name" value="N-ACETYLTRANSFERASE DOMAIN-CONTAINING PROTEIN"/>
    <property type="match status" value="1"/>
</dbReference>
<dbReference type="AlphaFoldDB" id="K0KW15"/>
<reference evidence="2 3" key="1">
    <citation type="journal article" date="2012" name="Eukaryot. Cell">
        <title>Draft genome sequence of Wickerhamomyces ciferrii NRRL Y-1031 F-60-10.</title>
        <authorList>
            <person name="Schneider J."/>
            <person name="Andrea H."/>
            <person name="Blom J."/>
            <person name="Jaenicke S."/>
            <person name="Ruckert C."/>
            <person name="Schorsch C."/>
            <person name="Szczepanowski R."/>
            <person name="Farwick M."/>
            <person name="Goesmann A."/>
            <person name="Puhler A."/>
            <person name="Schaffer S."/>
            <person name="Tauch A."/>
            <person name="Kohler T."/>
            <person name="Brinkrolf K."/>
        </authorList>
    </citation>
    <scope>NUCLEOTIDE SEQUENCE [LARGE SCALE GENOMIC DNA]</scope>
    <source>
        <strain evidence="3">ATCC 14091 / BCRC 22168 / CBS 111 / JCM 3599 / NBRC 0793 / NRRL Y-1031 F-60-10</strain>
    </source>
</reference>
<dbReference type="EMBL" id="CAIF01000207">
    <property type="protein sequence ID" value="CCH45694.1"/>
    <property type="molecule type" value="Genomic_DNA"/>
</dbReference>
<dbReference type="SUPFAM" id="SSF55729">
    <property type="entry name" value="Acyl-CoA N-acyltransferases (Nat)"/>
    <property type="match status" value="1"/>
</dbReference>
<sequence>MSSSEVSEQKRKSQPILERVHDPRTIQYITQRIGEQWGYKLSNVQFAEKEGTLKDKSKVANRKPEPLGLYRYALRDLSIEKKHETDDIVGYVETLNRKAWRIDGKNPGVLKEVNSSTIGSVFTFAEHRKKGYANVFLTKVGEILDEQLGEDALTNLYSGVGEFYSRFGYKSFVIPIHFIKSEGVSIDTNDSKYEYLGYEGYDKLIDVQKEYLKQLLLRKGKEIEQNETVVALIPDTDTYTWINDKDAYTTAALNPGYELNSFGAVLKGSNDHILWVHEWNENKLKIAKIFVENGNIENFKKLIQISIKESQDYGLEGVFLWDSSLTEDKSFHDTALEYLKSFAGAVINGSQTSTTIPAIRLHDKTPAEGIKWIDNDYWCWF</sequence>
<proteinExistence type="predicted"/>
<dbReference type="Pfam" id="PF22998">
    <property type="entry name" value="GNAT_LYC1-like"/>
    <property type="match status" value="1"/>
</dbReference>
<evidence type="ECO:0000313" key="3">
    <source>
        <dbReference type="Proteomes" id="UP000009328"/>
    </source>
</evidence>